<dbReference type="HOGENOM" id="CLU_789384_0_0_0"/>
<accession>C5CGY7</accession>
<protein>
    <recommendedName>
        <fullName evidence="3">DUF4932 domain-containing protein</fullName>
    </recommendedName>
</protein>
<dbReference type="EMBL" id="CP001634">
    <property type="protein sequence ID" value="ACR79652.1"/>
    <property type="molecule type" value="Genomic_DNA"/>
</dbReference>
<keyword evidence="2" id="KW-1185">Reference proteome</keyword>
<name>C5CGY7_KOSOT</name>
<dbReference type="AlphaFoldDB" id="C5CGY7"/>
<dbReference type="OrthoDB" id="42274at2"/>
<organism evidence="1 2">
    <name type="scientific">Kosmotoga olearia (strain ATCC BAA-1733 / DSM 21960 / TBF 19.5.1)</name>
    <dbReference type="NCBI Taxonomy" id="521045"/>
    <lineage>
        <taxon>Bacteria</taxon>
        <taxon>Thermotogati</taxon>
        <taxon>Thermotogota</taxon>
        <taxon>Thermotogae</taxon>
        <taxon>Kosmotogales</taxon>
        <taxon>Kosmotogaceae</taxon>
        <taxon>Kosmotoga</taxon>
    </lineage>
</organism>
<evidence type="ECO:0000313" key="2">
    <source>
        <dbReference type="Proteomes" id="UP000002382"/>
    </source>
</evidence>
<reference evidence="1 2" key="1">
    <citation type="submission" date="2009-06" db="EMBL/GenBank/DDBJ databases">
        <title>Complete sequence of Thermotogales bacterium TBF 19.5.1.</title>
        <authorList>
            <consortium name="US DOE Joint Genome Institute"/>
            <person name="Lucas S."/>
            <person name="Copeland A."/>
            <person name="Lapidus A."/>
            <person name="Glavina del Rio T."/>
            <person name="Tice H."/>
            <person name="Bruce D."/>
            <person name="Goodwin L."/>
            <person name="Pitluck S."/>
            <person name="Chertkov O."/>
            <person name="Brettin T."/>
            <person name="Detter J.C."/>
            <person name="Han C."/>
            <person name="Schmutz J."/>
            <person name="Larimer F."/>
            <person name="Land M."/>
            <person name="Hauser L."/>
            <person name="Kyrpides N."/>
            <person name="Ovchinnikova G."/>
            <person name="Noll K."/>
        </authorList>
    </citation>
    <scope>NUCLEOTIDE SEQUENCE [LARGE SCALE GENOMIC DNA]</scope>
    <source>
        <strain evidence="2">ATCC BAA-1733 / DSM 21960 / TBF 19.5.1</strain>
    </source>
</reference>
<dbReference type="KEGG" id="kol:Kole_0943"/>
<dbReference type="eggNOG" id="ENOG5032V6B">
    <property type="taxonomic scope" value="Bacteria"/>
</dbReference>
<evidence type="ECO:0000313" key="1">
    <source>
        <dbReference type="EMBL" id="ACR79652.1"/>
    </source>
</evidence>
<reference evidence="1 2" key="2">
    <citation type="journal article" date="2011" name="J. Bacteriol.">
        <title>Genome Sequence of Kosmotoga olearia Strain TBF 19.5.1, a Thermophilic Bacterium with a Wide Growth Temperature Range, Isolated from the Troll B Oil Platform in the North Sea.</title>
        <authorList>
            <person name="Swithers K.S."/>
            <person name="Dipippo J.L."/>
            <person name="Bruce D.C."/>
            <person name="Detter C."/>
            <person name="Tapia R."/>
            <person name="Han S."/>
            <person name="Goodwin L.A."/>
            <person name="Han J."/>
            <person name="Woyke T."/>
            <person name="Pitluck S."/>
            <person name="Pennacchio L."/>
            <person name="Nolan M."/>
            <person name="Mikhailova N."/>
            <person name="Land M.L."/>
            <person name="Nesbo C.L."/>
            <person name="Gogarten J.P."/>
            <person name="Noll K.M."/>
        </authorList>
    </citation>
    <scope>NUCLEOTIDE SEQUENCE [LARGE SCALE GENOMIC DNA]</scope>
    <source>
        <strain evidence="2">ATCC BAA-1733 / DSM 21960 / TBF 19.5.1</strain>
    </source>
</reference>
<proteinExistence type="predicted"/>
<dbReference type="Proteomes" id="UP000002382">
    <property type="component" value="Chromosome"/>
</dbReference>
<sequence>MKNLIPLLIIMFLLSGCSLLQITCPMEETIANEVEVRPPVLKYSLVSSLEEIYLANVLVPDKWSEYYEDADRSAQEHYQWLKDTYAAMDEDMKDSLVEIFENVSDWKLMDLSTKLSDSCTLDDILTLYNSAIFELPYSVRQNLKKLLPYYYENFFRDYFERHVQEFEELAEALTLEAQNYENPYEFIERMSGIELGDYACLFYFTFKKVGAYGFSYGNLKISTLQRNVTTIEKLYFTPLHEYSHAFFRTFTNSDEFEDLAEKLKNDTGFYDFWRENRNLTRSYPWRSFCEENLVEGFAKFLREKLYEEETHVEIYYYDLDFYLYLKEIDYNPGTMTLKDVSLDFYRQKLSE</sequence>
<gene>
    <name evidence="1" type="ordered locus">Kole_0943</name>
</gene>
<evidence type="ECO:0008006" key="3">
    <source>
        <dbReference type="Google" id="ProtNLM"/>
    </source>
</evidence>
<dbReference type="RefSeq" id="WP_015868314.1">
    <property type="nucleotide sequence ID" value="NC_012785.1"/>
</dbReference>
<dbReference type="PROSITE" id="PS51257">
    <property type="entry name" value="PROKAR_LIPOPROTEIN"/>
    <property type="match status" value="1"/>
</dbReference>